<keyword evidence="2" id="KW-1185">Reference proteome</keyword>
<dbReference type="EMBL" id="FTNO01000006">
    <property type="protein sequence ID" value="SIR87459.1"/>
    <property type="molecule type" value="Genomic_DNA"/>
</dbReference>
<sequence>MAAEISDRVREIADARGVPESEVFEQALELGIADLWENVVLGKYVDGELSREEAIEQVGLENVRRADREAAAVEEDIDWGLSS</sequence>
<evidence type="ECO:0008006" key="3">
    <source>
        <dbReference type="Google" id="ProtNLM"/>
    </source>
</evidence>
<dbReference type="OrthoDB" id="192937at2157"/>
<dbReference type="Proteomes" id="UP000186914">
    <property type="component" value="Unassembled WGS sequence"/>
</dbReference>
<protein>
    <recommendedName>
        <fullName evidence="3">Ribbon-helix-helix protein, copG family</fullName>
    </recommendedName>
</protein>
<dbReference type="AlphaFoldDB" id="A0A1N7EHI1"/>
<evidence type="ECO:0000313" key="2">
    <source>
        <dbReference type="Proteomes" id="UP000186914"/>
    </source>
</evidence>
<gene>
    <name evidence="1" type="ORF">SAMN05421858_4245</name>
</gene>
<proteinExistence type="predicted"/>
<dbReference type="RefSeq" id="WP_076432380.1">
    <property type="nucleotide sequence ID" value="NZ_FTNO01000006.1"/>
</dbReference>
<organism evidence="1 2">
    <name type="scientific">Haladaptatus litoreus</name>
    <dbReference type="NCBI Taxonomy" id="553468"/>
    <lineage>
        <taxon>Archaea</taxon>
        <taxon>Methanobacteriati</taxon>
        <taxon>Methanobacteriota</taxon>
        <taxon>Stenosarchaea group</taxon>
        <taxon>Halobacteria</taxon>
        <taxon>Halobacteriales</taxon>
        <taxon>Haladaptataceae</taxon>
        <taxon>Haladaptatus</taxon>
    </lineage>
</organism>
<evidence type="ECO:0000313" key="1">
    <source>
        <dbReference type="EMBL" id="SIR87459.1"/>
    </source>
</evidence>
<accession>A0A1N7EHI1</accession>
<name>A0A1N7EHI1_9EURY</name>
<reference evidence="2" key="1">
    <citation type="submission" date="2017-01" db="EMBL/GenBank/DDBJ databases">
        <authorList>
            <person name="Varghese N."/>
            <person name="Submissions S."/>
        </authorList>
    </citation>
    <scope>NUCLEOTIDE SEQUENCE [LARGE SCALE GENOMIC DNA]</scope>
    <source>
        <strain evidence="2">CGMCC 1.7737</strain>
    </source>
</reference>